<dbReference type="GeneTree" id="ENSGT00940000166057"/>
<dbReference type="Proteomes" id="UP000694568">
    <property type="component" value="Unplaced"/>
</dbReference>
<feature type="region of interest" description="Disordered" evidence="2">
    <location>
        <begin position="567"/>
        <end position="622"/>
    </location>
</feature>
<gene>
    <name evidence="4" type="primary">LOC116048822</name>
</gene>
<dbReference type="Ensembl" id="ENSSLUT00000042816.1">
    <property type="protein sequence ID" value="ENSSLUP00000041493.1"/>
    <property type="gene ID" value="ENSSLUG00000018446.1"/>
</dbReference>
<dbReference type="OrthoDB" id="167718at2759"/>
<feature type="region of interest" description="Disordered" evidence="2">
    <location>
        <begin position="156"/>
        <end position="182"/>
    </location>
</feature>
<dbReference type="GeneID" id="116048822"/>
<feature type="domain" description="RRM" evidence="3">
    <location>
        <begin position="404"/>
        <end position="477"/>
    </location>
</feature>
<evidence type="ECO:0000256" key="1">
    <source>
        <dbReference type="PROSITE-ProRule" id="PRU00176"/>
    </source>
</evidence>
<dbReference type="RefSeq" id="XP_031153935.1">
    <property type="nucleotide sequence ID" value="XM_031298075.2"/>
</dbReference>
<evidence type="ECO:0000256" key="2">
    <source>
        <dbReference type="SAM" id="MobiDB-lite"/>
    </source>
</evidence>
<dbReference type="InterPro" id="IPR000504">
    <property type="entry name" value="RRM_dom"/>
</dbReference>
<proteinExistence type="predicted"/>
<dbReference type="SMART" id="SM00360">
    <property type="entry name" value="RRM"/>
    <property type="match status" value="4"/>
</dbReference>
<organism evidence="4 5">
    <name type="scientific">Sander lucioperca</name>
    <name type="common">Pike-perch</name>
    <name type="synonym">Perca lucioperca</name>
    <dbReference type="NCBI Taxonomy" id="283035"/>
    <lineage>
        <taxon>Eukaryota</taxon>
        <taxon>Metazoa</taxon>
        <taxon>Chordata</taxon>
        <taxon>Craniata</taxon>
        <taxon>Vertebrata</taxon>
        <taxon>Euteleostomi</taxon>
        <taxon>Actinopterygii</taxon>
        <taxon>Neopterygii</taxon>
        <taxon>Teleostei</taxon>
        <taxon>Neoteleostei</taxon>
        <taxon>Acanthomorphata</taxon>
        <taxon>Eupercaria</taxon>
        <taxon>Perciformes</taxon>
        <taxon>Percoidei</taxon>
        <taxon>Percidae</taxon>
        <taxon>Luciopercinae</taxon>
        <taxon>Sander</taxon>
    </lineage>
</organism>
<feature type="compositionally biased region" description="Basic and acidic residues" evidence="2">
    <location>
        <begin position="156"/>
        <end position="168"/>
    </location>
</feature>
<dbReference type="InterPro" id="IPR035979">
    <property type="entry name" value="RBD_domain_sf"/>
</dbReference>
<feature type="region of interest" description="Disordered" evidence="2">
    <location>
        <begin position="1"/>
        <end position="139"/>
    </location>
</feature>
<evidence type="ECO:0000313" key="5">
    <source>
        <dbReference type="Proteomes" id="UP000694568"/>
    </source>
</evidence>
<dbReference type="SUPFAM" id="SSF54928">
    <property type="entry name" value="RNA-binding domain, RBD"/>
    <property type="match status" value="2"/>
</dbReference>
<feature type="domain" description="RRM" evidence="3">
    <location>
        <begin position="489"/>
        <end position="564"/>
    </location>
</feature>
<dbReference type="InterPro" id="IPR012677">
    <property type="entry name" value="Nucleotide-bd_a/b_plait_sf"/>
</dbReference>
<sequence length="622" mass="67770">MAKTDATRRSKRLSKVVTTEVEENEDSVEGQTETVSLSRQIVVTEEDAPRKDQDEQDSQMDTVIEVKGSATTVAVSWDEKNEDGEVEDAENRTNASDQMMDSEHPIISSADAVGSTEDAPSESAETKMEQEMQESGESQMDIVAGSTATVTVTWDKENEEGQSKDANKEANGGEQMTVEKTTVKGKRKACAAVETSPSKKTKRINDGFCLYVGNLNNTKTFDEIKASLANYLMKQSLLVQDIRLDRSKKHAFVDLASEMDLTKGLTLNGEMMDEKPMKIAKAKVKSSDTVKIKAPAEDKKAKDSRCLFLKNVPYNATKEDILKTFGKAIAVRFPGGTEGPKKGIAFVEFQNKAIAEKVRQRKQEVKIQGRILIVDCVGERNVPEVPKAKDDKDKTEAAAPPPNDSLFVSNLPFNVNEKKLKKVFQKAVRIQVPKKQGKPIGFAFVEFAAVADAEKALQSSQNLKILQKEIRVEFCKKRAQSEKAKVLSKTLIVMGLAEKTTAETLKGAFEGAFSARVAVDKETGVSKRFGFVDFESEDTCKAVKEAMEDCEIDGSKVTVAYAKAKGVKGPGRPAKLPLAPSGQPAGQKAGRGRRKAKGGRGDQGGKGRGAGTPQDAVKEEIK</sequence>
<dbReference type="GO" id="GO:0003723">
    <property type="term" value="F:RNA binding"/>
    <property type="evidence" value="ECO:0007669"/>
    <property type="project" value="UniProtKB-UniRule"/>
</dbReference>
<dbReference type="Gene3D" id="3.30.70.330">
    <property type="match status" value="4"/>
</dbReference>
<reference evidence="4" key="1">
    <citation type="submission" date="2025-08" db="UniProtKB">
        <authorList>
            <consortium name="Ensembl"/>
        </authorList>
    </citation>
    <scope>IDENTIFICATION</scope>
</reference>
<dbReference type="PROSITE" id="PS50102">
    <property type="entry name" value="RRM"/>
    <property type="match status" value="4"/>
</dbReference>
<feature type="domain" description="RRM" evidence="3">
    <location>
        <begin position="305"/>
        <end position="379"/>
    </location>
</feature>
<protein>
    <submittedName>
        <fullName evidence="4">Nucleolin-like</fullName>
    </submittedName>
</protein>
<evidence type="ECO:0000313" key="4">
    <source>
        <dbReference type="Ensembl" id="ENSSLUP00000041493.1"/>
    </source>
</evidence>
<name>A0A8D0D8S1_SANLU</name>
<evidence type="ECO:0000259" key="3">
    <source>
        <dbReference type="PROSITE" id="PS50102"/>
    </source>
</evidence>
<keyword evidence="1" id="KW-0694">RNA-binding</keyword>
<dbReference type="Pfam" id="PF00076">
    <property type="entry name" value="RRM_1"/>
    <property type="match status" value="4"/>
</dbReference>
<reference evidence="4" key="2">
    <citation type="submission" date="2025-09" db="UniProtKB">
        <authorList>
            <consortium name="Ensembl"/>
        </authorList>
    </citation>
    <scope>IDENTIFICATION</scope>
</reference>
<feature type="domain" description="RRM" evidence="3">
    <location>
        <begin position="208"/>
        <end position="284"/>
    </location>
</feature>
<feature type="compositionally biased region" description="Polar residues" evidence="2">
    <location>
        <begin position="29"/>
        <end position="41"/>
    </location>
</feature>
<accession>A0A8D0D8S1</accession>
<dbReference type="KEGG" id="sluc:116048822"/>
<keyword evidence="5" id="KW-1185">Reference proteome</keyword>
<dbReference type="AlphaFoldDB" id="A0A8D0D8S1"/>
<dbReference type="PANTHER" id="PTHR48037">
    <property type="entry name" value="ATPASE E1"/>
    <property type="match status" value="1"/>
</dbReference>
<dbReference type="PANTHER" id="PTHR48037:SF1">
    <property type="entry name" value="RRM DOMAIN-CONTAINING PROTEIN"/>
    <property type="match status" value="1"/>
</dbReference>